<feature type="signal peptide" evidence="1">
    <location>
        <begin position="1"/>
        <end position="20"/>
    </location>
</feature>
<name>A0A5B7E3P6_PORTR</name>
<organism evidence="2 3">
    <name type="scientific">Portunus trituberculatus</name>
    <name type="common">Swimming crab</name>
    <name type="synonym">Neptunus trituberculatus</name>
    <dbReference type="NCBI Taxonomy" id="210409"/>
    <lineage>
        <taxon>Eukaryota</taxon>
        <taxon>Metazoa</taxon>
        <taxon>Ecdysozoa</taxon>
        <taxon>Arthropoda</taxon>
        <taxon>Crustacea</taxon>
        <taxon>Multicrustacea</taxon>
        <taxon>Malacostraca</taxon>
        <taxon>Eumalacostraca</taxon>
        <taxon>Eucarida</taxon>
        <taxon>Decapoda</taxon>
        <taxon>Pleocyemata</taxon>
        <taxon>Brachyura</taxon>
        <taxon>Eubrachyura</taxon>
        <taxon>Portunoidea</taxon>
        <taxon>Portunidae</taxon>
        <taxon>Portuninae</taxon>
        <taxon>Portunus</taxon>
    </lineage>
</organism>
<comment type="caution">
    <text evidence="2">The sequence shown here is derived from an EMBL/GenBank/DDBJ whole genome shotgun (WGS) entry which is preliminary data.</text>
</comment>
<gene>
    <name evidence="2" type="ORF">E2C01_021242</name>
</gene>
<evidence type="ECO:0000256" key="1">
    <source>
        <dbReference type="SAM" id="SignalP"/>
    </source>
</evidence>
<reference evidence="2 3" key="1">
    <citation type="submission" date="2019-05" db="EMBL/GenBank/DDBJ databases">
        <title>Another draft genome of Portunus trituberculatus and its Hox gene families provides insights of decapod evolution.</title>
        <authorList>
            <person name="Jeong J.-H."/>
            <person name="Song I."/>
            <person name="Kim S."/>
            <person name="Choi T."/>
            <person name="Kim D."/>
            <person name="Ryu S."/>
            <person name="Kim W."/>
        </authorList>
    </citation>
    <scope>NUCLEOTIDE SEQUENCE [LARGE SCALE GENOMIC DNA]</scope>
    <source>
        <tissue evidence="2">Muscle</tissue>
    </source>
</reference>
<keyword evidence="3" id="KW-1185">Reference proteome</keyword>
<feature type="chain" id="PRO_5022853614" evidence="1">
    <location>
        <begin position="21"/>
        <end position="44"/>
    </location>
</feature>
<sequence length="44" mass="5381">MPLKLFLKFFFFFFFQKRHGHTQYSYLGHAEMQAEFFSLTPFPA</sequence>
<protein>
    <submittedName>
        <fullName evidence="2">Uncharacterized protein</fullName>
    </submittedName>
</protein>
<evidence type="ECO:0000313" key="2">
    <source>
        <dbReference type="EMBL" id="MPC28049.1"/>
    </source>
</evidence>
<evidence type="ECO:0000313" key="3">
    <source>
        <dbReference type="Proteomes" id="UP000324222"/>
    </source>
</evidence>
<dbReference type="EMBL" id="VSRR010001847">
    <property type="protein sequence ID" value="MPC28049.1"/>
    <property type="molecule type" value="Genomic_DNA"/>
</dbReference>
<keyword evidence="1" id="KW-0732">Signal</keyword>
<dbReference type="AlphaFoldDB" id="A0A5B7E3P6"/>
<accession>A0A5B7E3P6</accession>
<proteinExistence type="predicted"/>
<dbReference type="Proteomes" id="UP000324222">
    <property type="component" value="Unassembled WGS sequence"/>
</dbReference>